<organism evidence="1 2">
    <name type="scientific">Ditylenchus dipsaci</name>
    <dbReference type="NCBI Taxonomy" id="166011"/>
    <lineage>
        <taxon>Eukaryota</taxon>
        <taxon>Metazoa</taxon>
        <taxon>Ecdysozoa</taxon>
        <taxon>Nematoda</taxon>
        <taxon>Chromadorea</taxon>
        <taxon>Rhabditida</taxon>
        <taxon>Tylenchina</taxon>
        <taxon>Tylenchomorpha</taxon>
        <taxon>Sphaerularioidea</taxon>
        <taxon>Anguinidae</taxon>
        <taxon>Anguininae</taxon>
        <taxon>Ditylenchus</taxon>
    </lineage>
</organism>
<dbReference type="WBParaSite" id="jg8286">
    <property type="protein sequence ID" value="jg8286"/>
    <property type="gene ID" value="jg8286"/>
</dbReference>
<evidence type="ECO:0000313" key="1">
    <source>
        <dbReference type="Proteomes" id="UP000887574"/>
    </source>
</evidence>
<keyword evidence="1" id="KW-1185">Reference proteome</keyword>
<name>A0A915EQG7_9BILA</name>
<dbReference type="AlphaFoldDB" id="A0A915EQG7"/>
<reference evidence="2" key="1">
    <citation type="submission" date="2022-11" db="UniProtKB">
        <authorList>
            <consortium name="WormBaseParasite"/>
        </authorList>
    </citation>
    <scope>IDENTIFICATION</scope>
</reference>
<dbReference type="Proteomes" id="UP000887574">
    <property type="component" value="Unplaced"/>
</dbReference>
<protein>
    <submittedName>
        <fullName evidence="2">Uncharacterized protein</fullName>
    </submittedName>
</protein>
<accession>A0A915EQG7</accession>
<sequence length="91" mass="10670">MVPNPEQWTTDGCICMQCQNGVMRKSYSYLLKNDCVKEEQYSLRSRPSFKETAKDYKRCLEVVDRFISLNDFNKVDLSVVFAPLFKFPNKS</sequence>
<proteinExistence type="predicted"/>
<evidence type="ECO:0000313" key="2">
    <source>
        <dbReference type="WBParaSite" id="jg8286"/>
    </source>
</evidence>